<dbReference type="OrthoDB" id="5196406at2"/>
<dbReference type="Proteomes" id="UP000198386">
    <property type="component" value="Unassembled WGS sequence"/>
</dbReference>
<feature type="transmembrane region" description="Helical" evidence="2">
    <location>
        <begin position="69"/>
        <end position="90"/>
    </location>
</feature>
<dbReference type="RefSeq" id="WP_089402617.1">
    <property type="nucleotide sequence ID" value="NZ_FZOH01000001.1"/>
</dbReference>
<evidence type="ECO:0000256" key="1">
    <source>
        <dbReference type="SAM" id="MobiDB-lite"/>
    </source>
</evidence>
<gene>
    <name evidence="3" type="ORF">SAMN04488107_0352</name>
</gene>
<feature type="transmembrane region" description="Helical" evidence="2">
    <location>
        <begin position="181"/>
        <end position="202"/>
    </location>
</feature>
<feature type="compositionally biased region" description="Low complexity" evidence="1">
    <location>
        <begin position="25"/>
        <end position="38"/>
    </location>
</feature>
<evidence type="ECO:0000256" key="2">
    <source>
        <dbReference type="SAM" id="Phobius"/>
    </source>
</evidence>
<protein>
    <submittedName>
        <fullName evidence="3">Uncharacterized protein</fullName>
    </submittedName>
</protein>
<name>A0A238ZUP4_9ACTN</name>
<proteinExistence type="predicted"/>
<dbReference type="AlphaFoldDB" id="A0A238ZUP4"/>
<evidence type="ECO:0000313" key="3">
    <source>
        <dbReference type="EMBL" id="SNR87055.1"/>
    </source>
</evidence>
<accession>A0A238ZUP4</accession>
<keyword evidence="4" id="KW-1185">Reference proteome</keyword>
<reference evidence="4" key="1">
    <citation type="submission" date="2017-06" db="EMBL/GenBank/DDBJ databases">
        <authorList>
            <person name="Varghese N."/>
            <person name="Submissions S."/>
        </authorList>
    </citation>
    <scope>NUCLEOTIDE SEQUENCE [LARGE SCALE GENOMIC DNA]</scope>
    <source>
        <strain evidence="4">DSM 45423</strain>
    </source>
</reference>
<keyword evidence="2" id="KW-0472">Membrane</keyword>
<keyword evidence="2" id="KW-0812">Transmembrane</keyword>
<dbReference type="EMBL" id="FZOH01000001">
    <property type="protein sequence ID" value="SNR87055.1"/>
    <property type="molecule type" value="Genomic_DNA"/>
</dbReference>
<organism evidence="3 4">
    <name type="scientific">Geodermatophilus saharensis</name>
    <dbReference type="NCBI Taxonomy" id="1137994"/>
    <lineage>
        <taxon>Bacteria</taxon>
        <taxon>Bacillati</taxon>
        <taxon>Actinomycetota</taxon>
        <taxon>Actinomycetes</taxon>
        <taxon>Geodermatophilales</taxon>
        <taxon>Geodermatophilaceae</taxon>
        <taxon>Geodermatophilus</taxon>
    </lineage>
</organism>
<evidence type="ECO:0000313" key="4">
    <source>
        <dbReference type="Proteomes" id="UP000198386"/>
    </source>
</evidence>
<keyword evidence="2" id="KW-1133">Transmembrane helix</keyword>
<feature type="transmembrane region" description="Helical" evidence="2">
    <location>
        <begin position="120"/>
        <end position="142"/>
    </location>
</feature>
<feature type="region of interest" description="Disordered" evidence="1">
    <location>
        <begin position="1"/>
        <end position="59"/>
    </location>
</feature>
<sequence>MTERDPSTRAVPAGRPDDWREQTTPGIPAVGGASAAAPGGYGQPGWGQAPPTQPGYSTKPVAVRGPASLAGLLLILAGIAAAVSLALRWLTEDNDIGWDLVRRGFDDLGSGFGTLVDTGFWQPLAVVLGGGVLFVLGILMWLPARTHRFLGVLALAVSGLAIAAVLVPLASEEWDVSAFRLGFWFACAVGVLGLLGALKAMLTGPKYR</sequence>
<feature type="transmembrane region" description="Helical" evidence="2">
    <location>
        <begin position="149"/>
        <end position="169"/>
    </location>
</feature>